<evidence type="ECO:0000313" key="4">
    <source>
        <dbReference type="EMBL" id="MBC2776682.1"/>
    </source>
</evidence>
<proteinExistence type="predicted"/>
<comment type="caution">
    <text evidence="4">The sequence shown here is derived from an EMBL/GenBank/DDBJ whole genome shotgun (WGS) entry which is preliminary data.</text>
</comment>
<dbReference type="InterPro" id="IPR004043">
    <property type="entry name" value="LCCL"/>
</dbReference>
<feature type="chain" id="PRO_5032758239" description="LCCL domain-containing protein" evidence="2">
    <location>
        <begin position="27"/>
        <end position="348"/>
    </location>
</feature>
<gene>
    <name evidence="4" type="ORF">H6P80_03515</name>
</gene>
<evidence type="ECO:0000259" key="3">
    <source>
        <dbReference type="PROSITE" id="PS50820"/>
    </source>
</evidence>
<evidence type="ECO:0000256" key="2">
    <source>
        <dbReference type="SAM" id="SignalP"/>
    </source>
</evidence>
<keyword evidence="5" id="KW-1185">Reference proteome</keyword>
<dbReference type="PANTHER" id="PTHR31331:SF1">
    <property type="entry name" value="CYSTEINE RICH SECRETORY PROTEIN LCCL DOMAIN CONTAINING 2"/>
    <property type="match status" value="1"/>
</dbReference>
<protein>
    <recommendedName>
        <fullName evidence="3">LCCL domain-containing protein</fullName>
    </recommendedName>
</protein>
<dbReference type="Proteomes" id="UP000564378">
    <property type="component" value="Unassembled WGS sequence"/>
</dbReference>
<dbReference type="InterPro" id="IPR051957">
    <property type="entry name" value="CRISP-LCCL_domain"/>
</dbReference>
<evidence type="ECO:0000256" key="1">
    <source>
        <dbReference type="SAM" id="MobiDB-lite"/>
    </source>
</evidence>
<dbReference type="Pfam" id="PF03815">
    <property type="entry name" value="LCCL"/>
    <property type="match status" value="3"/>
</dbReference>
<dbReference type="AlphaFoldDB" id="A0A842HUJ6"/>
<dbReference type="Gene3D" id="2.170.130.20">
    <property type="entry name" value="LCCL-like domain"/>
    <property type="match status" value="3"/>
</dbReference>
<dbReference type="RefSeq" id="WP_185799943.1">
    <property type="nucleotide sequence ID" value="NZ_JACJVJ010000001.1"/>
</dbReference>
<feature type="domain" description="LCCL" evidence="3">
    <location>
        <begin position="63"/>
        <end position="123"/>
    </location>
</feature>
<feature type="region of interest" description="Disordered" evidence="1">
    <location>
        <begin position="314"/>
        <end position="348"/>
    </location>
</feature>
<feature type="signal peptide" evidence="2">
    <location>
        <begin position="1"/>
        <end position="26"/>
    </location>
</feature>
<accession>A0A842HUJ6</accession>
<sequence length="348" mass="36897">MTRIAIPFVLALFALLSLPVATPGEAMQSQQYRECPRTSAQFGQTRGSETCYCSASAVRSGNVWGTGYFTDDSSVCRAALHDGKVGPGGGNVRVVFLGAHGNHHGSTQNGVTSRDYGLWPRSFRFANGDYGGGPEDRPGYGNGQACPGNATSFRGSNRAVQCQCSASDTQSGTVWGTNTYTDDSNICRAALHAGVISGRGGAVTLWPRSGRSSYSGSYRNGVETRNYGRWSGSFEFSGSSSGNPPPNWGRAEECPRNAVALRGSRATLRCECPSGASQGGTVWGTGIYTDDSSICRAAVHAGVIDTRGGTIRVTPQSGRSSYNGSRRNGVESRNYGRWSGSFEVQRDR</sequence>
<organism evidence="4 5">
    <name type="scientific">Parasphingopyxis marina</name>
    <dbReference type="NCBI Taxonomy" id="2761622"/>
    <lineage>
        <taxon>Bacteria</taxon>
        <taxon>Pseudomonadati</taxon>
        <taxon>Pseudomonadota</taxon>
        <taxon>Alphaproteobacteria</taxon>
        <taxon>Sphingomonadales</taxon>
        <taxon>Sphingomonadaceae</taxon>
        <taxon>Parasphingopyxis</taxon>
    </lineage>
</organism>
<keyword evidence="2" id="KW-0732">Signal</keyword>
<feature type="compositionally biased region" description="Low complexity" evidence="1">
    <location>
        <begin position="317"/>
        <end position="327"/>
    </location>
</feature>
<dbReference type="SUPFAM" id="SSF69848">
    <property type="entry name" value="LCCL domain"/>
    <property type="match status" value="3"/>
</dbReference>
<dbReference type="SMART" id="SM00603">
    <property type="entry name" value="LCCL"/>
    <property type="match status" value="3"/>
</dbReference>
<dbReference type="PROSITE" id="PS50820">
    <property type="entry name" value="LCCL"/>
    <property type="match status" value="3"/>
</dbReference>
<dbReference type="InterPro" id="IPR036609">
    <property type="entry name" value="LCCL_sf"/>
</dbReference>
<feature type="domain" description="LCCL" evidence="3">
    <location>
        <begin position="282"/>
        <end position="342"/>
    </location>
</feature>
<reference evidence="4 5" key="1">
    <citation type="submission" date="2020-08" db="EMBL/GenBank/DDBJ databases">
        <title>Draft genome sequence of Parasphingopyxis sp. GrpM-11.</title>
        <authorList>
            <person name="Oh J."/>
            <person name="Roh D.-H."/>
        </authorList>
    </citation>
    <scope>NUCLEOTIDE SEQUENCE [LARGE SCALE GENOMIC DNA]</scope>
    <source>
        <strain evidence="4 5">GrpM-11</strain>
    </source>
</reference>
<name>A0A842HUJ6_9SPHN</name>
<evidence type="ECO:0000313" key="5">
    <source>
        <dbReference type="Proteomes" id="UP000564378"/>
    </source>
</evidence>
<feature type="domain" description="LCCL" evidence="3">
    <location>
        <begin position="174"/>
        <end position="234"/>
    </location>
</feature>
<dbReference type="EMBL" id="JACJVJ010000001">
    <property type="protein sequence ID" value="MBC2776682.1"/>
    <property type="molecule type" value="Genomic_DNA"/>
</dbReference>
<dbReference type="PANTHER" id="PTHR31331">
    <property type="entry name" value="LCCL DOMAIN PROTEIN (AFU_ORTHOLOGUE AFUA_5G08630)"/>
    <property type="match status" value="1"/>
</dbReference>